<name>A0A8S4QYQ4_9NEOP</name>
<dbReference type="Proteomes" id="UP000838756">
    <property type="component" value="Unassembled WGS sequence"/>
</dbReference>
<organism evidence="2 3">
    <name type="scientific">Pararge aegeria aegeria</name>
    <dbReference type="NCBI Taxonomy" id="348720"/>
    <lineage>
        <taxon>Eukaryota</taxon>
        <taxon>Metazoa</taxon>
        <taxon>Ecdysozoa</taxon>
        <taxon>Arthropoda</taxon>
        <taxon>Hexapoda</taxon>
        <taxon>Insecta</taxon>
        <taxon>Pterygota</taxon>
        <taxon>Neoptera</taxon>
        <taxon>Endopterygota</taxon>
        <taxon>Lepidoptera</taxon>
        <taxon>Glossata</taxon>
        <taxon>Ditrysia</taxon>
        <taxon>Papilionoidea</taxon>
        <taxon>Nymphalidae</taxon>
        <taxon>Satyrinae</taxon>
        <taxon>Satyrini</taxon>
        <taxon>Parargina</taxon>
        <taxon>Pararge</taxon>
    </lineage>
</organism>
<evidence type="ECO:0000256" key="1">
    <source>
        <dbReference type="SAM" id="Phobius"/>
    </source>
</evidence>
<proteinExistence type="predicted"/>
<comment type="caution">
    <text evidence="2">The sequence shown here is derived from an EMBL/GenBank/DDBJ whole genome shotgun (WGS) entry which is preliminary data.</text>
</comment>
<sequence length="77" mass="8778">SSIIARGACADTKCTFHRNSVKRLGCHSTAKLNSFIFWGKRFVHFRPKILRFLNHLLVLWLPFLTKWIASFSGGNGT</sequence>
<keyword evidence="3" id="KW-1185">Reference proteome</keyword>
<accession>A0A8S4QYQ4</accession>
<reference evidence="2" key="1">
    <citation type="submission" date="2022-03" db="EMBL/GenBank/DDBJ databases">
        <authorList>
            <person name="Lindestad O."/>
        </authorList>
    </citation>
    <scope>NUCLEOTIDE SEQUENCE</scope>
</reference>
<dbReference type="EMBL" id="CAKXAJ010023099">
    <property type="protein sequence ID" value="CAH2227412.1"/>
    <property type="molecule type" value="Genomic_DNA"/>
</dbReference>
<feature type="non-terminal residue" evidence="2">
    <location>
        <position position="1"/>
    </location>
</feature>
<gene>
    <name evidence="2" type="primary">jg14080</name>
    <name evidence="2" type="ORF">PAEG_LOCUS7927</name>
</gene>
<feature type="transmembrane region" description="Helical" evidence="1">
    <location>
        <begin position="49"/>
        <end position="69"/>
    </location>
</feature>
<protein>
    <submittedName>
        <fullName evidence="2">Jg14080 protein</fullName>
    </submittedName>
</protein>
<keyword evidence="1" id="KW-0812">Transmembrane</keyword>
<keyword evidence="1" id="KW-1133">Transmembrane helix</keyword>
<evidence type="ECO:0000313" key="3">
    <source>
        <dbReference type="Proteomes" id="UP000838756"/>
    </source>
</evidence>
<evidence type="ECO:0000313" key="2">
    <source>
        <dbReference type="EMBL" id="CAH2227412.1"/>
    </source>
</evidence>
<keyword evidence="1" id="KW-0472">Membrane</keyword>
<dbReference type="AlphaFoldDB" id="A0A8S4QYQ4"/>